<feature type="signal peptide" evidence="1">
    <location>
        <begin position="1"/>
        <end position="16"/>
    </location>
</feature>
<proteinExistence type="predicted"/>
<protein>
    <submittedName>
        <fullName evidence="2">Conjugal transfer protein TraW</fullName>
    </submittedName>
</protein>
<organism evidence="2 3">
    <name type="scientific">Sphingomonas natans</name>
    <dbReference type="NCBI Taxonomy" id="3063330"/>
    <lineage>
        <taxon>Bacteria</taxon>
        <taxon>Pseudomonadati</taxon>
        <taxon>Pseudomonadota</taxon>
        <taxon>Alphaproteobacteria</taxon>
        <taxon>Sphingomonadales</taxon>
        <taxon>Sphingomonadaceae</taxon>
        <taxon>Sphingomonas</taxon>
    </lineage>
</organism>
<keyword evidence="1" id="KW-0732">Signal</keyword>
<comment type="caution">
    <text evidence="2">The sequence shown here is derived from an EMBL/GenBank/DDBJ whole genome shotgun (WGS) entry which is preliminary data.</text>
</comment>
<feature type="chain" id="PRO_5046823934" evidence="1">
    <location>
        <begin position="17"/>
        <end position="198"/>
    </location>
</feature>
<dbReference type="Proteomes" id="UP001169764">
    <property type="component" value="Unassembled WGS sequence"/>
</dbReference>
<evidence type="ECO:0000313" key="2">
    <source>
        <dbReference type="EMBL" id="MDO6415442.1"/>
    </source>
</evidence>
<accession>A0ABT8YAS1</accession>
<name>A0ABT8YAS1_9SPHN</name>
<evidence type="ECO:0000313" key="3">
    <source>
        <dbReference type="Proteomes" id="UP001169764"/>
    </source>
</evidence>
<sequence length="198" mass="20980">MVALAWSLSCGTAASAATSTIGRTWPIAEPDALTEIETKAAALPRDLAPKFGPRSGWSAMKAASLGPVVTTRTRQVVPFYTLDADIVLPEGRVLFRKGYTFNPLAYVSLPQRLVIVHAAELDWALRTASPTDWILLAGGGAANPDPIALGSRVGRALFLLEDRVKVRLGLSVAPVVVRQVGQALELSEIKPPKASGAM</sequence>
<dbReference type="RefSeq" id="WP_303543475.1">
    <property type="nucleotide sequence ID" value="NZ_JAUOTP010000006.1"/>
</dbReference>
<gene>
    <name evidence="2" type="ORF">Q4F19_13700</name>
</gene>
<evidence type="ECO:0000256" key="1">
    <source>
        <dbReference type="SAM" id="SignalP"/>
    </source>
</evidence>
<keyword evidence="3" id="KW-1185">Reference proteome</keyword>
<reference evidence="2" key="1">
    <citation type="submission" date="2023-07" db="EMBL/GenBank/DDBJ databases">
        <authorList>
            <person name="Kim M."/>
        </authorList>
    </citation>
    <scope>NUCLEOTIDE SEQUENCE</scope>
    <source>
        <strain evidence="2">BIUV-7</strain>
    </source>
</reference>
<dbReference type="EMBL" id="JAUOTP010000006">
    <property type="protein sequence ID" value="MDO6415442.1"/>
    <property type="molecule type" value="Genomic_DNA"/>
</dbReference>